<feature type="transmembrane region" description="Helical" evidence="1">
    <location>
        <begin position="177"/>
        <end position="196"/>
    </location>
</feature>
<organism evidence="2 3">
    <name type="scientific">Mycobacteroides salmoniphilum</name>
    <dbReference type="NCBI Taxonomy" id="404941"/>
    <lineage>
        <taxon>Bacteria</taxon>
        <taxon>Bacillati</taxon>
        <taxon>Actinomycetota</taxon>
        <taxon>Actinomycetes</taxon>
        <taxon>Mycobacteriales</taxon>
        <taxon>Mycobacteriaceae</taxon>
        <taxon>Mycobacteroides</taxon>
    </lineage>
</organism>
<proteinExistence type="predicted"/>
<comment type="caution">
    <text evidence="2">The sequence shown here is derived from an EMBL/GenBank/DDBJ whole genome shotgun (WGS) entry which is preliminary data.</text>
</comment>
<feature type="transmembrane region" description="Helical" evidence="1">
    <location>
        <begin position="339"/>
        <end position="361"/>
    </location>
</feature>
<feature type="transmembrane region" description="Helical" evidence="1">
    <location>
        <begin position="93"/>
        <end position="111"/>
    </location>
</feature>
<accession>A0A4R8SVA5</accession>
<sequence length="434" mass="49031">MLAVLRRTGVLWWRCWPMLIGIYLLGWLARHWLIELAVVVTVHFGGFWGMLIMPLAVLARLVTYISMFWVLAAGTGPSEDGGLGTVRQPFVNVVLRSTLPVFTLFAAWRLILEDYRSYVSQSSFEYLVSDESTGLSADQLMAYLEPGDWHLYAIIVIAFLARATLTKFKDRIPSWTRFLTVYFEALWVWLVVQAASKRLIGSPVWFGQRRVVHWYNTQKDELLARFGVLADVWELLTKTVGLLVPAVLLAMTWIAIAGAIYAVRSSATWVEAGHGMFGERHGERLVRGAGQAGDKLTDRWRRFPVLVQSKGAELFRSLLGILETLAGTIRLVLHSGPLVGSFFVCVFTLLVLLDPTGAYFNGRVSDGYLWRLVVEVIGPHDWEWWQAYRDTIRAGINACVEPVRITFVAAMYGHCVHALQGKKENQDIVLNRTI</sequence>
<feature type="transmembrane region" description="Helical" evidence="1">
    <location>
        <begin position="12"/>
        <end position="34"/>
    </location>
</feature>
<dbReference type="Proteomes" id="UP000294604">
    <property type="component" value="Unassembled WGS sequence"/>
</dbReference>
<dbReference type="EMBL" id="PECL01000007">
    <property type="protein sequence ID" value="TEA06133.1"/>
    <property type="molecule type" value="Genomic_DNA"/>
</dbReference>
<reference evidence="2 3" key="1">
    <citation type="journal article" date="2019" name="Sci. Rep.">
        <title>Extended insight into the Mycobacterium chelonae-abscessus complex through whole genome sequencing of Mycobacterium salmoniphilum outbreak and Mycobacterium salmoniphilum-like strains.</title>
        <authorList>
            <person name="Behra P.R.K."/>
            <person name="Das S."/>
            <person name="Pettersson B.M.F."/>
            <person name="Shirreff L."/>
            <person name="DuCote T."/>
            <person name="Jacobsson K.G."/>
            <person name="Ennis D.G."/>
            <person name="Kirsebom L.A."/>
        </authorList>
    </citation>
    <scope>NUCLEOTIDE SEQUENCE [LARGE SCALE GENOMIC DNA]</scope>
    <source>
        <strain evidence="2 3">CCUG 60884</strain>
    </source>
</reference>
<feature type="transmembrane region" description="Helical" evidence="1">
    <location>
        <begin position="149"/>
        <end position="165"/>
    </location>
</feature>
<evidence type="ECO:0000313" key="3">
    <source>
        <dbReference type="Proteomes" id="UP000294604"/>
    </source>
</evidence>
<protein>
    <submittedName>
        <fullName evidence="2">Uncharacterized protein</fullName>
    </submittedName>
</protein>
<gene>
    <name evidence="2" type="ORF">CCUG60884_01270</name>
</gene>
<feature type="transmembrane region" description="Helical" evidence="1">
    <location>
        <begin position="242"/>
        <end position="263"/>
    </location>
</feature>
<keyword evidence="1" id="KW-0812">Transmembrane</keyword>
<evidence type="ECO:0000313" key="2">
    <source>
        <dbReference type="EMBL" id="TEA06133.1"/>
    </source>
</evidence>
<name>A0A4R8SVA5_9MYCO</name>
<feature type="transmembrane region" description="Helical" evidence="1">
    <location>
        <begin position="46"/>
        <end position="72"/>
    </location>
</feature>
<dbReference type="AlphaFoldDB" id="A0A4R8SVA5"/>
<keyword evidence="1" id="KW-0472">Membrane</keyword>
<keyword evidence="1" id="KW-1133">Transmembrane helix</keyword>
<evidence type="ECO:0000256" key="1">
    <source>
        <dbReference type="SAM" id="Phobius"/>
    </source>
</evidence>